<dbReference type="InterPro" id="IPR038881">
    <property type="entry name" value="Yae1-like"/>
</dbReference>
<dbReference type="PANTHER" id="PTHR18829:SF0">
    <property type="entry name" value="PROTEIN YAE1 HOMOLOG"/>
    <property type="match status" value="1"/>
</dbReference>
<dbReference type="InterPro" id="IPR019191">
    <property type="entry name" value="Essential_protein_Yae1_N"/>
</dbReference>
<feature type="non-terminal residue" evidence="7">
    <location>
        <position position="332"/>
    </location>
</feature>
<organism evidence="7">
    <name type="scientific">Lotus japonicus</name>
    <name type="common">Lotus corniculatus var. japonicus</name>
    <dbReference type="NCBI Taxonomy" id="34305"/>
    <lineage>
        <taxon>Eukaryota</taxon>
        <taxon>Viridiplantae</taxon>
        <taxon>Streptophyta</taxon>
        <taxon>Embryophyta</taxon>
        <taxon>Tracheophyta</taxon>
        <taxon>Spermatophyta</taxon>
        <taxon>Magnoliopsida</taxon>
        <taxon>eudicotyledons</taxon>
        <taxon>Gunneridae</taxon>
        <taxon>Pentapetalae</taxon>
        <taxon>rosids</taxon>
        <taxon>fabids</taxon>
        <taxon>Fabales</taxon>
        <taxon>Fabaceae</taxon>
        <taxon>Papilionoideae</taxon>
        <taxon>50 kb inversion clade</taxon>
        <taxon>NPAAA clade</taxon>
        <taxon>Hologalegina</taxon>
        <taxon>robinioid clade</taxon>
        <taxon>Loteae</taxon>
        <taxon>Lotus</taxon>
    </lineage>
</organism>
<reference evidence="7" key="1">
    <citation type="journal article" date="2002" name="Nature">
        <title>HAR1 mediates systemic regulation of symbiotic organ development.</title>
        <authorList>
            <person name="Nishimura R."/>
            <person name="Hayashi M."/>
            <person name="Wu G.-J."/>
            <person name="Kouchi H."/>
            <person name="Imaizumi-Anraku H."/>
            <person name="Murakami Y."/>
            <person name="Kawasaki S."/>
            <person name="Akao S."/>
            <person name="Ohmori M."/>
            <person name="Nagasawa M."/>
            <person name="Harada K."/>
            <person name="Kawaguchi M."/>
        </authorList>
    </citation>
    <scope>NUCLEOTIDE SEQUENCE</scope>
</reference>
<feature type="region of interest" description="Disordered" evidence="5">
    <location>
        <begin position="142"/>
        <end position="164"/>
    </location>
</feature>
<evidence type="ECO:0000256" key="5">
    <source>
        <dbReference type="SAM" id="MobiDB-lite"/>
    </source>
</evidence>
<keyword evidence="4" id="KW-0539">Nucleus</keyword>
<name>Q8GSP5_LOTJA</name>
<evidence type="ECO:0000313" key="7">
    <source>
        <dbReference type="EMBL" id="BAC41323.1"/>
    </source>
</evidence>
<comment type="subcellular location">
    <subcellularLocation>
        <location evidence="2">Cytoplasm</location>
    </subcellularLocation>
    <subcellularLocation>
        <location evidence="1">Nucleus</location>
    </subcellularLocation>
</comment>
<dbReference type="EMBL" id="AB092808">
    <property type="protein sequence ID" value="BAC41323.1"/>
    <property type="molecule type" value="Genomic_DNA"/>
</dbReference>
<dbReference type="Pfam" id="PF09811">
    <property type="entry name" value="Yae1_N"/>
    <property type="match status" value="1"/>
</dbReference>
<dbReference type="PANTHER" id="PTHR18829">
    <property type="entry name" value="PROTEIN YAE1 HOMOLOG"/>
    <property type="match status" value="1"/>
</dbReference>
<sequence>MNLVLTGKRAVFDKIRSNLIFITGNSTVLSPIKILRKIISRENGSAVCIRRQTHSSEAQNTVAELHRRQIREPRHAVNRRRVQQLVAACSVHVRLEHIEPVTMLLLAYTFPNRRLNSRKWCSAPQTLVVDHLTDHRVDAVGGGDVGEEEEEHKQEEKNPMINHVEKSKMEGGRIAEEIYAESLQLSKLELTSTGAAEQENKLNDCDDSDFGLDGSVWDDSDDKLERSSDLNREWQRRHDQFHTIGYRDGLIAGKEASAQEGFNIGFKQSVHAGFNWGVVRDKLKERLVETLERRDEFQQLHESVHSLSTTDALRLFHEDFKAQEASGQSEHV</sequence>
<evidence type="ECO:0000256" key="4">
    <source>
        <dbReference type="ARBA" id="ARBA00023242"/>
    </source>
</evidence>
<evidence type="ECO:0000256" key="2">
    <source>
        <dbReference type="ARBA" id="ARBA00004496"/>
    </source>
</evidence>
<accession>Q8GSP5</accession>
<feature type="compositionally biased region" description="Basic and acidic residues" evidence="5">
    <location>
        <begin position="151"/>
        <end position="164"/>
    </location>
</feature>
<keyword evidence="3" id="KW-0963">Cytoplasm</keyword>
<dbReference type="AlphaFoldDB" id="Q8GSP5"/>
<protein>
    <recommendedName>
        <fullName evidence="6">Essential protein Yae1 N-terminal domain-containing protein</fullName>
    </recommendedName>
</protein>
<dbReference type="GO" id="GO:0005737">
    <property type="term" value="C:cytoplasm"/>
    <property type="evidence" value="ECO:0007669"/>
    <property type="project" value="UniProtKB-SubCell"/>
</dbReference>
<proteinExistence type="predicted"/>
<evidence type="ECO:0000256" key="1">
    <source>
        <dbReference type="ARBA" id="ARBA00004123"/>
    </source>
</evidence>
<evidence type="ECO:0000256" key="3">
    <source>
        <dbReference type="ARBA" id="ARBA00022490"/>
    </source>
</evidence>
<feature type="domain" description="Essential protein Yae1 N-terminal" evidence="6">
    <location>
        <begin position="245"/>
        <end position="277"/>
    </location>
</feature>
<dbReference type="GO" id="GO:0005634">
    <property type="term" value="C:nucleus"/>
    <property type="evidence" value="ECO:0007669"/>
    <property type="project" value="UniProtKB-SubCell"/>
</dbReference>
<evidence type="ECO:0000259" key="6">
    <source>
        <dbReference type="Pfam" id="PF09811"/>
    </source>
</evidence>